<comment type="cofactor">
    <cofactor evidence="1 13">
        <name>heme</name>
        <dbReference type="ChEBI" id="CHEBI:30413"/>
    </cofactor>
</comment>
<feature type="domain" description="Catalase core" evidence="15">
    <location>
        <begin position="11"/>
        <end position="398"/>
    </location>
</feature>
<dbReference type="GO" id="GO:0046872">
    <property type="term" value="F:metal ion binding"/>
    <property type="evidence" value="ECO:0007669"/>
    <property type="project" value="UniProtKB-KW"/>
</dbReference>
<dbReference type="Proteomes" id="UP000321635">
    <property type="component" value="Unassembled WGS sequence"/>
</dbReference>
<comment type="caution">
    <text evidence="16">The sequence shown here is derived from an EMBL/GenBank/DDBJ whole genome shotgun (WGS) entry which is preliminary data.</text>
</comment>
<dbReference type="CDD" id="cd08156">
    <property type="entry name" value="catalase_clade_3"/>
    <property type="match status" value="1"/>
</dbReference>
<dbReference type="InterPro" id="IPR040333">
    <property type="entry name" value="Catalase_3"/>
</dbReference>
<dbReference type="InterPro" id="IPR010582">
    <property type="entry name" value="Catalase_immune_responsive"/>
</dbReference>
<keyword evidence="5" id="KW-0575">Peroxidase</keyword>
<reference evidence="16 17" key="1">
    <citation type="submission" date="2019-07" db="EMBL/GenBank/DDBJ databases">
        <title>Whole genome shotgun sequence of Acetobacter nitrogenifigens NBRC 105050.</title>
        <authorList>
            <person name="Hosoyama A."/>
            <person name="Uohara A."/>
            <person name="Ohji S."/>
            <person name="Ichikawa N."/>
        </authorList>
    </citation>
    <scope>NUCLEOTIDE SEQUENCE [LARGE SCALE GENOMIC DNA]</scope>
    <source>
        <strain evidence="16 17">NBRC 105050</strain>
    </source>
</reference>
<comment type="function">
    <text evidence="2">Decomposes hydrogen peroxide into water and oxygen; serves to protect cells from the toxic effects of hydrogen peroxide.</text>
</comment>
<evidence type="ECO:0000256" key="7">
    <source>
        <dbReference type="ARBA" id="ARBA00022723"/>
    </source>
</evidence>
<keyword evidence="17" id="KW-1185">Reference proteome</keyword>
<dbReference type="PROSITE" id="PS00437">
    <property type="entry name" value="CATALASE_1"/>
    <property type="match status" value="1"/>
</dbReference>
<evidence type="ECO:0000313" key="17">
    <source>
        <dbReference type="Proteomes" id="UP000321635"/>
    </source>
</evidence>
<protein>
    <recommendedName>
        <fullName evidence="4">catalase</fullName>
        <ecNumber evidence="4">1.11.1.6</ecNumber>
    </recommendedName>
</protein>
<dbReference type="AlphaFoldDB" id="A0A511XAD3"/>
<evidence type="ECO:0000256" key="13">
    <source>
        <dbReference type="PIRSR" id="PIRSR038928-2"/>
    </source>
</evidence>
<dbReference type="SMART" id="SM01060">
    <property type="entry name" value="Catalase"/>
    <property type="match status" value="1"/>
</dbReference>
<evidence type="ECO:0000256" key="12">
    <source>
        <dbReference type="PIRSR" id="PIRSR038928-1"/>
    </source>
</evidence>
<dbReference type="EC" id="1.11.1.6" evidence="4"/>
<evidence type="ECO:0000256" key="2">
    <source>
        <dbReference type="ARBA" id="ARBA00002974"/>
    </source>
</evidence>
<feature type="binding site" description="axial binding residue" evidence="13">
    <location>
        <position position="342"/>
    </location>
    <ligand>
        <name>heme</name>
        <dbReference type="ChEBI" id="CHEBI:30413"/>
    </ligand>
    <ligandPart>
        <name>Fe</name>
        <dbReference type="ChEBI" id="CHEBI:18248"/>
    </ligandPart>
</feature>
<feature type="active site" evidence="12">
    <location>
        <position position="132"/>
    </location>
</feature>
<sequence length="496" mass="55826">MTNSTHGPVLTTTAGAPVSDNQNSVTAGARGPILLQDYQLIEKLAHQNRERIPERVVHAKGWGAFGTLTITSDVVRGYTNAKLFDAIGKKTDLLVRFSTVAGEQGAADAERDVRGFAMKFYTEDGNWDLVGNNTPVFFIRDPYKFPDFIRTQKRHPRSNLRSNTAMWDFWSLSPESLHQVTILMSDRGLPVAPMYMNGYGSHTYSLWNDAGERVWVKFHFKTLQGHRHLTNAEASEVVGRSRESYQEALFGAIEDGCFPKWTMFVQVMTQERAKNTWFNPFDLTKVWPHADFPLIEVGEVELNRNPDNYFAEVEQAAFSPSNIVRGISFSPDKVLQARIFAYGDAHRHRIGTHYEALPVNAPKCPVRHYHKDGAMRFFHNDTGNSDAYYEPNSYAGPVEVRRYQEPPLDLEGAAARYDHRDGNDDYRQPAALFALFDEGQRERLFSNVAAAMQGVPQSIVERQLAHFTKCDPAYGAGVAAALDRVKTAPRTSQAAE</sequence>
<dbReference type="GO" id="GO:0004096">
    <property type="term" value="F:catalase activity"/>
    <property type="evidence" value="ECO:0007669"/>
    <property type="project" value="UniProtKB-EC"/>
</dbReference>
<organism evidence="16 17">
    <name type="scientific">Acetobacter nitrogenifigens DSM 23921 = NBRC 105050</name>
    <dbReference type="NCBI Taxonomy" id="1120919"/>
    <lineage>
        <taxon>Bacteria</taxon>
        <taxon>Pseudomonadati</taxon>
        <taxon>Pseudomonadota</taxon>
        <taxon>Alphaproteobacteria</taxon>
        <taxon>Acetobacterales</taxon>
        <taxon>Acetobacteraceae</taxon>
        <taxon>Acetobacter</taxon>
    </lineage>
</organism>
<evidence type="ECO:0000256" key="4">
    <source>
        <dbReference type="ARBA" id="ARBA00012314"/>
    </source>
</evidence>
<evidence type="ECO:0000259" key="15">
    <source>
        <dbReference type="SMART" id="SM01060"/>
    </source>
</evidence>
<evidence type="ECO:0000256" key="11">
    <source>
        <dbReference type="ARBA" id="ARBA00049254"/>
    </source>
</evidence>
<dbReference type="STRING" id="1120919.GCA_000429165_01641"/>
<evidence type="ECO:0000256" key="5">
    <source>
        <dbReference type="ARBA" id="ARBA00022559"/>
    </source>
</evidence>
<evidence type="ECO:0000256" key="10">
    <source>
        <dbReference type="ARBA" id="ARBA00023324"/>
    </source>
</evidence>
<comment type="catalytic activity">
    <reaction evidence="11">
        <text>2 H2O2 = O2 + 2 H2O</text>
        <dbReference type="Rhea" id="RHEA:20309"/>
        <dbReference type="ChEBI" id="CHEBI:15377"/>
        <dbReference type="ChEBI" id="CHEBI:15379"/>
        <dbReference type="ChEBI" id="CHEBI:16240"/>
        <dbReference type="EC" id="1.11.1.6"/>
    </reaction>
</comment>
<dbReference type="RefSeq" id="WP_026397660.1">
    <property type="nucleotide sequence ID" value="NZ_AUBI01000004.1"/>
</dbReference>
<dbReference type="PANTHER" id="PTHR11465">
    <property type="entry name" value="CATALASE"/>
    <property type="match status" value="1"/>
</dbReference>
<dbReference type="EMBL" id="BJYF01000009">
    <property type="protein sequence ID" value="GEN59908.1"/>
    <property type="molecule type" value="Genomic_DNA"/>
</dbReference>
<keyword evidence="7 13" id="KW-0479">Metal-binding</keyword>
<feature type="active site" evidence="12">
    <location>
        <position position="58"/>
    </location>
</feature>
<keyword evidence="9 13" id="KW-0408">Iron</keyword>
<evidence type="ECO:0000313" key="16">
    <source>
        <dbReference type="EMBL" id="GEN59908.1"/>
    </source>
</evidence>
<dbReference type="PIRSF" id="PIRSF038928">
    <property type="entry name" value="Catalase_clade1-3"/>
    <property type="match status" value="1"/>
</dbReference>
<dbReference type="FunFam" id="2.40.180.10:FF:000001">
    <property type="entry name" value="Catalase"/>
    <property type="match status" value="1"/>
</dbReference>
<proteinExistence type="inferred from homology"/>
<gene>
    <name evidence="16" type="ORF">ANI02nite_17920</name>
</gene>
<dbReference type="Gene3D" id="2.40.180.10">
    <property type="entry name" value="Catalase core domain"/>
    <property type="match status" value="1"/>
</dbReference>
<accession>A0A511XAD3</accession>
<evidence type="ECO:0000256" key="1">
    <source>
        <dbReference type="ARBA" id="ARBA00001971"/>
    </source>
</evidence>
<dbReference type="PANTHER" id="PTHR11465:SF61">
    <property type="entry name" value="CATALASE"/>
    <property type="match status" value="1"/>
</dbReference>
<evidence type="ECO:0000256" key="6">
    <source>
        <dbReference type="ARBA" id="ARBA00022617"/>
    </source>
</evidence>
<dbReference type="Pfam" id="PF00199">
    <property type="entry name" value="Catalase"/>
    <property type="match status" value="1"/>
</dbReference>
<evidence type="ECO:0000256" key="8">
    <source>
        <dbReference type="ARBA" id="ARBA00023002"/>
    </source>
</evidence>
<dbReference type="InterPro" id="IPR018028">
    <property type="entry name" value="Catalase"/>
</dbReference>
<comment type="similarity">
    <text evidence="3">Belongs to the catalase family.</text>
</comment>
<dbReference type="InterPro" id="IPR002226">
    <property type="entry name" value="Catalase_haem_BS"/>
</dbReference>
<evidence type="ECO:0000256" key="14">
    <source>
        <dbReference type="SAM" id="MobiDB-lite"/>
    </source>
</evidence>
<dbReference type="GO" id="GO:0020037">
    <property type="term" value="F:heme binding"/>
    <property type="evidence" value="ECO:0007669"/>
    <property type="project" value="InterPro"/>
</dbReference>
<dbReference type="Pfam" id="PF06628">
    <property type="entry name" value="Catalase-rel"/>
    <property type="match status" value="1"/>
</dbReference>
<feature type="region of interest" description="Disordered" evidence="14">
    <location>
        <begin position="1"/>
        <end position="23"/>
    </location>
</feature>
<dbReference type="InterPro" id="IPR020835">
    <property type="entry name" value="Catalase_sf"/>
</dbReference>
<dbReference type="SUPFAM" id="SSF56634">
    <property type="entry name" value="Heme-dependent catalase-like"/>
    <property type="match status" value="1"/>
</dbReference>
<dbReference type="InterPro" id="IPR024711">
    <property type="entry name" value="Catalase_clade1/3"/>
</dbReference>
<dbReference type="PROSITE" id="PS51402">
    <property type="entry name" value="CATALASE_3"/>
    <property type="match status" value="1"/>
</dbReference>
<dbReference type="PRINTS" id="PR00067">
    <property type="entry name" value="CATALASE"/>
</dbReference>
<keyword evidence="10" id="KW-0376">Hydrogen peroxide</keyword>
<evidence type="ECO:0000256" key="3">
    <source>
        <dbReference type="ARBA" id="ARBA00005329"/>
    </source>
</evidence>
<name>A0A511XAD3_9PROT</name>
<keyword evidence="6 13" id="KW-0349">Heme</keyword>
<dbReference type="InterPro" id="IPR011614">
    <property type="entry name" value="Catalase_core"/>
</dbReference>
<dbReference type="OrthoDB" id="9761719at2"/>
<dbReference type="GO" id="GO:0042542">
    <property type="term" value="P:response to hydrogen peroxide"/>
    <property type="evidence" value="ECO:0007669"/>
    <property type="project" value="TreeGrafter"/>
</dbReference>
<evidence type="ECO:0000256" key="9">
    <source>
        <dbReference type="ARBA" id="ARBA00023004"/>
    </source>
</evidence>
<dbReference type="GO" id="GO:0005737">
    <property type="term" value="C:cytoplasm"/>
    <property type="evidence" value="ECO:0007669"/>
    <property type="project" value="TreeGrafter"/>
</dbReference>
<keyword evidence="8" id="KW-0560">Oxidoreductase</keyword>
<dbReference type="GO" id="GO:0042744">
    <property type="term" value="P:hydrogen peroxide catabolic process"/>
    <property type="evidence" value="ECO:0007669"/>
    <property type="project" value="UniProtKB-KW"/>
</dbReference>